<dbReference type="SMR" id="A0A482XRL9"/>
<reference evidence="6" key="2">
    <citation type="submission" date="2019-02" db="EMBL/GenBank/DDBJ databases">
        <authorList>
            <person name="Zhu J."/>
            <person name="Jiang F."/>
            <person name="Wang X."/>
            <person name="Yang P."/>
            <person name="Bao Y."/>
            <person name="Zhao W."/>
            <person name="Wang W."/>
            <person name="Lu H."/>
            <person name="Wang Q."/>
            <person name="Cui N."/>
            <person name="Li J."/>
            <person name="Chen X."/>
            <person name="Luo L."/>
            <person name="Yu J."/>
            <person name="Kang L."/>
            <person name="Cui F."/>
        </authorList>
    </citation>
    <scope>NUCLEOTIDE SEQUENCE</scope>
    <source>
        <strain evidence="6">Lst14</strain>
        <tissue evidence="6">Whole body</tissue>
    </source>
</reference>
<organism evidence="6 7">
    <name type="scientific">Laodelphax striatellus</name>
    <name type="common">Small brown planthopper</name>
    <name type="synonym">Delphax striatella</name>
    <dbReference type="NCBI Taxonomy" id="195883"/>
    <lineage>
        <taxon>Eukaryota</taxon>
        <taxon>Metazoa</taxon>
        <taxon>Ecdysozoa</taxon>
        <taxon>Arthropoda</taxon>
        <taxon>Hexapoda</taxon>
        <taxon>Insecta</taxon>
        <taxon>Pterygota</taxon>
        <taxon>Neoptera</taxon>
        <taxon>Paraneoptera</taxon>
        <taxon>Hemiptera</taxon>
        <taxon>Auchenorrhyncha</taxon>
        <taxon>Fulgoroidea</taxon>
        <taxon>Delphacidae</taxon>
        <taxon>Criomorphinae</taxon>
        <taxon>Laodelphax</taxon>
    </lineage>
</organism>
<evidence type="ECO:0000256" key="1">
    <source>
        <dbReference type="ARBA" id="ARBA00022614"/>
    </source>
</evidence>
<feature type="signal peptide" evidence="3">
    <location>
        <begin position="1"/>
        <end position="26"/>
    </location>
</feature>
<reference evidence="6 7" key="1">
    <citation type="journal article" date="2017" name="Gigascience">
        <title>Genome sequence of the small brown planthopper, Laodelphax striatellus.</title>
        <authorList>
            <person name="Zhu J."/>
            <person name="Jiang F."/>
            <person name="Wang X."/>
            <person name="Yang P."/>
            <person name="Bao Y."/>
            <person name="Zhao W."/>
            <person name="Wang W."/>
            <person name="Lu H."/>
            <person name="Wang Q."/>
            <person name="Cui N."/>
            <person name="Li J."/>
            <person name="Chen X."/>
            <person name="Luo L."/>
            <person name="Yu J."/>
            <person name="Kang L."/>
            <person name="Cui F."/>
        </authorList>
    </citation>
    <scope>NUCLEOTIDE SEQUENCE [LARGE SCALE GENOMIC DNA]</scope>
    <source>
        <strain evidence="6">Lst14</strain>
        <tissue evidence="6">Whole body</tissue>
    </source>
</reference>
<evidence type="ECO:0000313" key="7">
    <source>
        <dbReference type="Proteomes" id="UP000291343"/>
    </source>
</evidence>
<dbReference type="EMBL" id="QKKF02002830">
    <property type="protein sequence ID" value="RZF48140.1"/>
    <property type="molecule type" value="Genomic_DNA"/>
</dbReference>
<evidence type="ECO:0000256" key="2">
    <source>
        <dbReference type="ARBA" id="ARBA00022729"/>
    </source>
</evidence>
<dbReference type="OrthoDB" id="283575at2759"/>
<dbReference type="InterPro" id="IPR000372">
    <property type="entry name" value="LRRNT"/>
</dbReference>
<evidence type="ECO:0000313" key="6">
    <source>
        <dbReference type="EMBL" id="RZF48140.1"/>
    </source>
</evidence>
<dbReference type="SMART" id="SM00013">
    <property type="entry name" value="LRRNT"/>
    <property type="match status" value="1"/>
</dbReference>
<feature type="domain" description="LRRNT" evidence="4">
    <location>
        <begin position="50"/>
        <end position="82"/>
    </location>
</feature>
<sequence length="83" mass="8876">MTMEVGDRMLLVWVVFVVWGAVGCKAELTRIGGHPIIAEGSSGGPHELSKCPWACACIGLTVDCSKRGLTQVPRNLPVDAERV</sequence>
<evidence type="ECO:0000256" key="3">
    <source>
        <dbReference type="SAM" id="SignalP"/>
    </source>
</evidence>
<protein>
    <recommendedName>
        <fullName evidence="4">LRRNT domain-containing protein</fullName>
    </recommendedName>
</protein>
<keyword evidence="1" id="KW-0433">Leucine-rich repeat</keyword>
<feature type="chain" id="PRO_5033435839" description="LRRNT domain-containing protein" evidence="3">
    <location>
        <begin position="27"/>
        <end position="83"/>
    </location>
</feature>
<proteinExistence type="predicted"/>
<dbReference type="Gene3D" id="3.80.10.10">
    <property type="entry name" value="Ribonuclease Inhibitor"/>
    <property type="match status" value="1"/>
</dbReference>
<dbReference type="EMBL" id="QKKF02010473">
    <property type="protein sequence ID" value="RZF44585.1"/>
    <property type="molecule type" value="Genomic_DNA"/>
</dbReference>
<keyword evidence="7" id="KW-1185">Reference proteome</keyword>
<evidence type="ECO:0000259" key="4">
    <source>
        <dbReference type="SMART" id="SM00013"/>
    </source>
</evidence>
<gene>
    <name evidence="5" type="ORF">LSTR_LSTR001343</name>
    <name evidence="6" type="ORF">LSTR_LSTR017233</name>
</gene>
<keyword evidence="2 3" id="KW-0732">Signal</keyword>
<accession>A0A482XRL9</accession>
<dbReference type="AlphaFoldDB" id="A0A482XRL9"/>
<dbReference type="Pfam" id="PF01462">
    <property type="entry name" value="LRRNT"/>
    <property type="match status" value="1"/>
</dbReference>
<dbReference type="Proteomes" id="UP000291343">
    <property type="component" value="Unassembled WGS sequence"/>
</dbReference>
<dbReference type="InterPro" id="IPR032675">
    <property type="entry name" value="LRR_dom_sf"/>
</dbReference>
<comment type="caution">
    <text evidence="6">The sequence shown here is derived from an EMBL/GenBank/DDBJ whole genome shotgun (WGS) entry which is preliminary data.</text>
</comment>
<dbReference type="STRING" id="195883.A0A482XRL9"/>
<dbReference type="InParanoid" id="A0A482XRL9"/>
<evidence type="ECO:0000313" key="5">
    <source>
        <dbReference type="EMBL" id="RZF44585.1"/>
    </source>
</evidence>
<name>A0A482XRL9_LAOST</name>